<dbReference type="Proteomes" id="UP000726737">
    <property type="component" value="Unassembled WGS sequence"/>
</dbReference>
<evidence type="ECO:0000313" key="1">
    <source>
        <dbReference type="EMBL" id="KAG0249326.1"/>
    </source>
</evidence>
<sequence>MVVEVKKPEISVKRELPSMMKIMLDRLLSNGVKDPVVIGILVSAYRCNVLLMALEYEALYLCKKVGFFELPKNNLQLGLLLPALGPLHFIQASNLATKMVAAVENRVNYEETTARHLRHPSYYIRGI</sequence>
<reference evidence="1" key="1">
    <citation type="journal article" date="2020" name="Fungal Divers.">
        <title>Resolving the Mortierellaceae phylogeny through synthesis of multi-gene phylogenetics and phylogenomics.</title>
        <authorList>
            <person name="Vandepol N."/>
            <person name="Liber J."/>
            <person name="Desiro A."/>
            <person name="Na H."/>
            <person name="Kennedy M."/>
            <person name="Barry K."/>
            <person name="Grigoriev I.V."/>
            <person name="Miller A.N."/>
            <person name="O'Donnell K."/>
            <person name="Stajich J.E."/>
            <person name="Bonito G."/>
        </authorList>
    </citation>
    <scope>NUCLEOTIDE SEQUENCE</scope>
    <source>
        <strain evidence="1">KOD948</strain>
    </source>
</reference>
<keyword evidence="2" id="KW-1185">Reference proteome</keyword>
<comment type="caution">
    <text evidence="1">The sequence shown here is derived from an EMBL/GenBank/DDBJ whole genome shotgun (WGS) entry which is preliminary data.</text>
</comment>
<gene>
    <name evidence="1" type="ORF">BG011_009403</name>
</gene>
<proteinExistence type="predicted"/>
<accession>A0A9P6PNV5</accession>
<evidence type="ECO:0000313" key="2">
    <source>
        <dbReference type="Proteomes" id="UP000726737"/>
    </source>
</evidence>
<dbReference type="EMBL" id="JAAAJA010000837">
    <property type="protein sequence ID" value="KAG0249326.1"/>
    <property type="molecule type" value="Genomic_DNA"/>
</dbReference>
<organism evidence="1 2">
    <name type="scientific">Mortierella polycephala</name>
    <dbReference type="NCBI Taxonomy" id="41804"/>
    <lineage>
        <taxon>Eukaryota</taxon>
        <taxon>Fungi</taxon>
        <taxon>Fungi incertae sedis</taxon>
        <taxon>Mucoromycota</taxon>
        <taxon>Mortierellomycotina</taxon>
        <taxon>Mortierellomycetes</taxon>
        <taxon>Mortierellales</taxon>
        <taxon>Mortierellaceae</taxon>
        <taxon>Mortierella</taxon>
    </lineage>
</organism>
<name>A0A9P6PNV5_9FUNG</name>
<dbReference type="AlphaFoldDB" id="A0A9P6PNV5"/>
<protein>
    <submittedName>
        <fullName evidence="1">Uncharacterized protein</fullName>
    </submittedName>
</protein>